<keyword evidence="2" id="KW-1133">Transmembrane helix</keyword>
<accession>A0A1A8YH62</accession>
<dbReference type="EMBL" id="FLRD01000009">
    <property type="protein sequence ID" value="SBT30897.1"/>
    <property type="molecule type" value="Genomic_DNA"/>
</dbReference>
<evidence type="ECO:0000256" key="2">
    <source>
        <dbReference type="SAM" id="Phobius"/>
    </source>
</evidence>
<sequence length="340" mass="39395">MTLYATLEDLPSYKFYKQFDEGDASSYISSCKAEEKISSNEKLVELCSKILKNLKLLSETKNQDNFHNKRCNDLNYWISEQLHKNHGVKEERIINSPTYISLYTSLIYIKEKEQIYNICSIDYTDTTTEEKRRRKNLYDYYENYEKLEKIIIQKGEKCSKEHNEYLTKCVALYKETQQFCRQGETYERDKCPPFFSYSLIYCPDKDLSVMPCELEAESEASVGLVSETEMLAKEEVRRPSSSDVPVSGDISDTDSSSEPSPSLSNTLMTTSIPVLGSCFFFLILYRLTPIGLLIRNRLLKGRGKINELSDNVTGELWEDTMDHFALDSDSKEFQLAYQSF</sequence>
<dbReference type="InterPro" id="IPR008780">
    <property type="entry name" value="Plasmodium_Vir"/>
</dbReference>
<reference evidence="4" key="1">
    <citation type="submission" date="2016-05" db="EMBL/GenBank/DDBJ databases">
        <authorList>
            <person name="Naeem R."/>
        </authorList>
    </citation>
    <scope>NUCLEOTIDE SEQUENCE [LARGE SCALE GENOMIC DNA]</scope>
</reference>
<feature type="region of interest" description="Disordered" evidence="1">
    <location>
        <begin position="234"/>
        <end position="263"/>
    </location>
</feature>
<dbReference type="Pfam" id="PF05795">
    <property type="entry name" value="Plasmodium_Vir"/>
    <property type="match status" value="1"/>
</dbReference>
<organism evidence="3 4">
    <name type="scientific">Plasmodium ovale wallikeri</name>
    <dbReference type="NCBI Taxonomy" id="864142"/>
    <lineage>
        <taxon>Eukaryota</taxon>
        <taxon>Sar</taxon>
        <taxon>Alveolata</taxon>
        <taxon>Apicomplexa</taxon>
        <taxon>Aconoidasida</taxon>
        <taxon>Haemosporida</taxon>
        <taxon>Plasmodiidae</taxon>
        <taxon>Plasmodium</taxon>
        <taxon>Plasmodium (Plasmodium)</taxon>
    </lineage>
</organism>
<dbReference type="AlphaFoldDB" id="A0A1A8YH62"/>
<protein>
    <submittedName>
        <fullName evidence="3">PIR Superfamily Protein</fullName>
    </submittedName>
</protein>
<evidence type="ECO:0000256" key="1">
    <source>
        <dbReference type="SAM" id="MobiDB-lite"/>
    </source>
</evidence>
<proteinExistence type="predicted"/>
<feature type="compositionally biased region" description="Low complexity" evidence="1">
    <location>
        <begin position="241"/>
        <end position="263"/>
    </location>
</feature>
<keyword evidence="2" id="KW-0472">Membrane</keyword>
<keyword evidence="2" id="KW-0812">Transmembrane</keyword>
<dbReference type="Proteomes" id="UP000078555">
    <property type="component" value="Unassembled WGS sequence"/>
</dbReference>
<keyword evidence="4" id="KW-1185">Reference proteome</keyword>
<evidence type="ECO:0000313" key="3">
    <source>
        <dbReference type="EMBL" id="SBT30897.1"/>
    </source>
</evidence>
<feature type="transmembrane region" description="Helical" evidence="2">
    <location>
        <begin position="272"/>
        <end position="294"/>
    </location>
</feature>
<name>A0A1A8YH62_PLAOA</name>
<evidence type="ECO:0000313" key="4">
    <source>
        <dbReference type="Proteomes" id="UP000078555"/>
    </source>
</evidence>
<gene>
    <name evidence="3" type="ORF">POVWA1_004460</name>
</gene>